<feature type="compositionally biased region" description="Low complexity" evidence="1">
    <location>
        <begin position="1366"/>
        <end position="1385"/>
    </location>
</feature>
<feature type="region of interest" description="Disordered" evidence="1">
    <location>
        <begin position="702"/>
        <end position="721"/>
    </location>
</feature>
<evidence type="ECO:0008006" key="4">
    <source>
        <dbReference type="Google" id="ProtNLM"/>
    </source>
</evidence>
<dbReference type="Proteomes" id="UP001054857">
    <property type="component" value="Unassembled WGS sequence"/>
</dbReference>
<dbReference type="InterPro" id="IPR011009">
    <property type="entry name" value="Kinase-like_dom_sf"/>
</dbReference>
<feature type="region of interest" description="Disordered" evidence="1">
    <location>
        <begin position="86"/>
        <end position="180"/>
    </location>
</feature>
<feature type="region of interest" description="Disordered" evidence="1">
    <location>
        <begin position="324"/>
        <end position="394"/>
    </location>
</feature>
<comment type="caution">
    <text evidence="2">The sequence shown here is derived from an EMBL/GenBank/DDBJ whole genome shotgun (WGS) entry which is preliminary data.</text>
</comment>
<reference evidence="2 3" key="1">
    <citation type="journal article" date="2021" name="Sci. Rep.">
        <title>Genome sequencing of the multicellular alga Astrephomene provides insights into convergent evolution of germ-soma differentiation.</title>
        <authorList>
            <person name="Yamashita S."/>
            <person name="Yamamoto K."/>
            <person name="Matsuzaki R."/>
            <person name="Suzuki S."/>
            <person name="Yamaguchi H."/>
            <person name="Hirooka S."/>
            <person name="Minakuchi Y."/>
            <person name="Miyagishima S."/>
            <person name="Kawachi M."/>
            <person name="Toyoda A."/>
            <person name="Nozaki H."/>
        </authorList>
    </citation>
    <scope>NUCLEOTIDE SEQUENCE [LARGE SCALE GENOMIC DNA]</scope>
    <source>
        <strain evidence="2 3">NIES-4017</strain>
    </source>
</reference>
<feature type="region of interest" description="Disordered" evidence="1">
    <location>
        <begin position="1461"/>
        <end position="1549"/>
    </location>
</feature>
<feature type="region of interest" description="Disordered" evidence="1">
    <location>
        <begin position="1200"/>
        <end position="1220"/>
    </location>
</feature>
<sequence>MFSCLRIPCCDRAAPGVLYADGASKESRQTPSPTNANGASSGSASAAVAVASGMFASRSTPKSTSALAADKHGLVAEPACQRAGSVASPFSTSQRLEDAAPGTPGSARATTAASPCTAGGKGFHKDSAGTSNAAPANPSSSVSLPSQRHCRPGHSGGTPTLSSGHVTGGTHHTLSSSTSMGGGTATLSLAGLPTSCAGGQGLVSSLLRSEAGTEVTARLPGDLSTAVPPPLLLASDASTSRLLECLTADSVDNGGSSVAGRLPAGASVDHGALPTIGAAGGGRAVPQRSPAAAGQGFSIFGALQAFVEQSNAVFPAAGSVARGCSAGSAGMHPQRHASTATSHEHFRGFNPALSTGTSHDAPTASLYRRHAGPSSRGGGGAGAPADTTTGSPSAQAVLGSNTLLNTTAGSDALQAAGLIIGGMQLESTHSSAHYRLAQMGAAKAPAAAAERVTLADEDDGVSLGQQLPGLHSLDGATSFLSGPSNLHSFDELYGRHHHPGGGQSGFFACNASNDADGKSRHDNVLPSAGWYGAAGAAGEQAGGGQRGWRMQRTAERREFLSAARCISSVLGDVQIVSVLGAGAHGRVYKGLLRDRLVAVKVIIHEADTAPFVAGSIGSGIARPAPSNSQLGRVSGGGGGGGPSGSLPGSSSLPSGAAGLPAACCAESTPFAASTRQSASDSAGTAGADAAAGGGVGGVCPPPHSSCGKLSRSDSSSRPAMHSLHFQRAGSSNLHALPMSAGALHAAGGSALPLLSLPGLAPVVMPHKHMLEGLISASAHHPNIVETYRIVTQLTSAPAMPAFVVTRGSQTPLWDTANLPAAALLGISKADRSSGGGAGPPVLAAFGGAGSVHAGSGGGVGVGGPSFGSSGTPGRPQRLQRASSLGPHRDQGARPPPLASPLGLAGRSTAAEARQRSRGRSTGGEGSEGPPDLGASPGSEGAEGRQAAEAASPARSPCGDAAAAGARPADAGVRLLGAAAAAGGPSEGHPFSAVWQQHAGASGAWVNASSATSGVRMSHAGPCTRGPHAHAAYLPGGPEAGVAGLVGRPGPQLGMLAEEDAEGQLSSGCHILAASDSTPCMVDKQLGSSNAATHNNMGPRNDSTADSVLTGFLGSNAGSATAGSMAGGGLALPLRDNSTVSVSGLVRGMGSSGRGSADRSARGSLVATAAEEAAMPGAPVLLAPATGSGHRNSNSLSLRAAEGQEPHAPTAGRASSPQPLAGVLAPGRRLAEADATHNDTAFNAVGCAAEVITTFSGGNSSGGATAGCSPSPKGLRKAAAAPAAGLVAQAARSSLGGASASAGEQDSAELILDLLGAQAAAQRSHSFLQRQRLAQQQQQQGAMQRAGQLPAASRGAVGRGGSEELDAAPQTSPGGPSAAASPLAVGLAEASATRDAAAAGGEGHNAGSALSSIPLASLEAPLGDTSPPFDYMLPDEYGATSVNAYNFGLSTALFSSYRTSHEPAEYGSFSGAQPGGPFAAARASPLQPPPPPPPPLSGSSPHSGDTAGGPPSSSGGGTGAKRRAEPSSSAPHRTLTQSSSQHADSSTSSLSIPGVEASLALPPPLLSSPPLLDSLSAIPALVLSSPGGNANGSMSVWLPTIDELTAGVSGAPPSLGAAAPSTTARSSAGSTARPSLVRTISAGSGDQQQHSGGGACTAGGGGGGGHASGSVASLPSAKQASLHGSNYGGQLMPAEVAYDKLSWSNHTATSASTNAMLNSGFTVLLASITT</sequence>
<proteinExistence type="predicted"/>
<feature type="compositionally biased region" description="Low complexity" evidence="1">
    <location>
        <begin position="383"/>
        <end position="392"/>
    </location>
</feature>
<feature type="region of interest" description="Disordered" evidence="1">
    <location>
        <begin position="1611"/>
        <end position="1671"/>
    </location>
</feature>
<dbReference type="SUPFAM" id="SSF56112">
    <property type="entry name" value="Protein kinase-like (PK-like)"/>
    <property type="match status" value="1"/>
</dbReference>
<organism evidence="2 3">
    <name type="scientific">Astrephomene gubernaculifera</name>
    <dbReference type="NCBI Taxonomy" id="47775"/>
    <lineage>
        <taxon>Eukaryota</taxon>
        <taxon>Viridiplantae</taxon>
        <taxon>Chlorophyta</taxon>
        <taxon>core chlorophytes</taxon>
        <taxon>Chlorophyceae</taxon>
        <taxon>CS clade</taxon>
        <taxon>Chlamydomonadales</taxon>
        <taxon>Astrephomenaceae</taxon>
        <taxon>Astrephomene</taxon>
    </lineage>
</organism>
<feature type="region of interest" description="Disordered" evidence="1">
    <location>
        <begin position="623"/>
        <end position="653"/>
    </location>
</feature>
<feature type="compositionally biased region" description="Gly residues" evidence="1">
    <location>
        <begin position="633"/>
        <end position="643"/>
    </location>
</feature>
<feature type="compositionally biased region" description="Polar residues" evidence="1">
    <location>
        <begin position="1525"/>
        <end position="1536"/>
    </location>
</feature>
<evidence type="ECO:0000313" key="3">
    <source>
        <dbReference type="Proteomes" id="UP001054857"/>
    </source>
</evidence>
<evidence type="ECO:0000313" key="2">
    <source>
        <dbReference type="EMBL" id="GFR50126.1"/>
    </source>
</evidence>
<feature type="compositionally biased region" description="Low complexity" evidence="1">
    <location>
        <begin position="1537"/>
        <end position="1549"/>
    </location>
</feature>
<protein>
    <recommendedName>
        <fullName evidence="4">Protein kinase domain-containing protein</fullName>
    </recommendedName>
</protein>
<name>A0AAD3DY04_9CHLO</name>
<keyword evidence="3" id="KW-1185">Reference proteome</keyword>
<feature type="compositionally biased region" description="Low complexity" evidence="1">
    <location>
        <begin position="160"/>
        <end position="180"/>
    </location>
</feature>
<feature type="compositionally biased region" description="Low complexity" evidence="1">
    <location>
        <begin position="644"/>
        <end position="653"/>
    </location>
</feature>
<feature type="compositionally biased region" description="Pro residues" evidence="1">
    <location>
        <begin position="1485"/>
        <end position="1495"/>
    </location>
</feature>
<feature type="compositionally biased region" description="Low complexity" evidence="1">
    <location>
        <begin position="1611"/>
        <end position="1649"/>
    </location>
</feature>
<feature type="compositionally biased region" description="Low complexity" evidence="1">
    <location>
        <begin position="1496"/>
        <end position="1512"/>
    </location>
</feature>
<feature type="non-terminal residue" evidence="2">
    <location>
        <position position="1"/>
    </location>
</feature>
<feature type="compositionally biased region" description="Low complexity" evidence="1">
    <location>
        <begin position="128"/>
        <end position="146"/>
    </location>
</feature>
<evidence type="ECO:0000256" key="1">
    <source>
        <dbReference type="SAM" id="MobiDB-lite"/>
    </source>
</evidence>
<feature type="compositionally biased region" description="Low complexity" evidence="1">
    <location>
        <begin position="1329"/>
        <end position="1355"/>
    </location>
</feature>
<feature type="compositionally biased region" description="Gly residues" evidence="1">
    <location>
        <begin position="1650"/>
        <end position="1666"/>
    </location>
</feature>
<feature type="region of interest" description="Disordered" evidence="1">
    <location>
        <begin position="1329"/>
        <end position="1385"/>
    </location>
</feature>
<accession>A0AAD3DY04</accession>
<gene>
    <name evidence="2" type="ORF">Agub_g12277</name>
</gene>
<feature type="region of interest" description="Disordered" evidence="1">
    <location>
        <begin position="859"/>
        <end position="963"/>
    </location>
</feature>
<feature type="compositionally biased region" description="Low complexity" evidence="1">
    <location>
        <begin position="937"/>
        <end position="963"/>
    </location>
</feature>
<feature type="region of interest" description="Disordered" evidence="1">
    <location>
        <begin position="1144"/>
        <end position="1163"/>
    </location>
</feature>
<dbReference type="EMBL" id="BMAR01000035">
    <property type="protein sequence ID" value="GFR50126.1"/>
    <property type="molecule type" value="Genomic_DNA"/>
</dbReference>